<name>A0A914H5G6_GLORO</name>
<dbReference type="AlphaFoldDB" id="A0A914H5G6"/>
<dbReference type="WBParaSite" id="Gr19_v10_g14.t1">
    <property type="protein sequence ID" value="Gr19_v10_g14.t1"/>
    <property type="gene ID" value="Gr19_v10_g14"/>
</dbReference>
<reference evidence="2" key="1">
    <citation type="submission" date="2022-11" db="UniProtKB">
        <authorList>
            <consortium name="WormBaseParasite"/>
        </authorList>
    </citation>
    <scope>IDENTIFICATION</scope>
</reference>
<keyword evidence="1" id="KW-1185">Reference proteome</keyword>
<proteinExistence type="predicted"/>
<dbReference type="Proteomes" id="UP000887572">
    <property type="component" value="Unplaced"/>
</dbReference>
<organism evidence="1 2">
    <name type="scientific">Globodera rostochiensis</name>
    <name type="common">Golden nematode worm</name>
    <name type="synonym">Heterodera rostochiensis</name>
    <dbReference type="NCBI Taxonomy" id="31243"/>
    <lineage>
        <taxon>Eukaryota</taxon>
        <taxon>Metazoa</taxon>
        <taxon>Ecdysozoa</taxon>
        <taxon>Nematoda</taxon>
        <taxon>Chromadorea</taxon>
        <taxon>Rhabditida</taxon>
        <taxon>Tylenchina</taxon>
        <taxon>Tylenchomorpha</taxon>
        <taxon>Tylenchoidea</taxon>
        <taxon>Heteroderidae</taxon>
        <taxon>Heteroderinae</taxon>
        <taxon>Globodera</taxon>
    </lineage>
</organism>
<evidence type="ECO:0000313" key="1">
    <source>
        <dbReference type="Proteomes" id="UP000887572"/>
    </source>
</evidence>
<protein>
    <submittedName>
        <fullName evidence="2">Uncharacterized protein</fullName>
    </submittedName>
</protein>
<sequence length="80" mass="8859">MNECGQDGVVVGVLLCQLRAQMNGGERIFLFSKSDAIVFEKAGFLEGPCRRVFLVRCDSFLGYDVPSVPWLDAPDGYAKR</sequence>
<accession>A0A914H5G6</accession>
<evidence type="ECO:0000313" key="2">
    <source>
        <dbReference type="WBParaSite" id="Gr19_v10_g14.t1"/>
    </source>
</evidence>